<evidence type="ECO:0000313" key="3">
    <source>
        <dbReference type="Proteomes" id="UP000807353"/>
    </source>
</evidence>
<feature type="transmembrane region" description="Helical" evidence="1">
    <location>
        <begin position="566"/>
        <end position="585"/>
    </location>
</feature>
<reference evidence="2" key="1">
    <citation type="submission" date="2020-11" db="EMBL/GenBank/DDBJ databases">
        <authorList>
            <consortium name="DOE Joint Genome Institute"/>
            <person name="Ahrendt S."/>
            <person name="Riley R."/>
            <person name="Andreopoulos W."/>
            <person name="Labutti K."/>
            <person name="Pangilinan J."/>
            <person name="Ruiz-Duenas F.J."/>
            <person name="Barrasa J.M."/>
            <person name="Sanchez-Garcia M."/>
            <person name="Camarero S."/>
            <person name="Miyauchi S."/>
            <person name="Serrano A."/>
            <person name="Linde D."/>
            <person name="Babiker R."/>
            <person name="Drula E."/>
            <person name="Ayuso-Fernandez I."/>
            <person name="Pacheco R."/>
            <person name="Padilla G."/>
            <person name="Ferreira P."/>
            <person name="Barriuso J."/>
            <person name="Kellner H."/>
            <person name="Castanera R."/>
            <person name="Alfaro M."/>
            <person name="Ramirez L."/>
            <person name="Pisabarro A.G."/>
            <person name="Kuo A."/>
            <person name="Tritt A."/>
            <person name="Lipzen A."/>
            <person name="He G."/>
            <person name="Yan M."/>
            <person name="Ng V."/>
            <person name="Cullen D."/>
            <person name="Martin F."/>
            <person name="Rosso M.-N."/>
            <person name="Henrissat B."/>
            <person name="Hibbett D."/>
            <person name="Martinez A.T."/>
            <person name="Grigoriev I.V."/>
        </authorList>
    </citation>
    <scope>NUCLEOTIDE SEQUENCE</scope>
    <source>
        <strain evidence="2">CBS 247.69</strain>
    </source>
</reference>
<dbReference type="OrthoDB" id="2657661at2759"/>
<evidence type="ECO:0000256" key="1">
    <source>
        <dbReference type="SAM" id="Phobius"/>
    </source>
</evidence>
<comment type="caution">
    <text evidence="2">The sequence shown here is derived from an EMBL/GenBank/DDBJ whole genome shotgun (WGS) entry which is preliminary data.</text>
</comment>
<keyword evidence="3" id="KW-1185">Reference proteome</keyword>
<keyword evidence="1" id="KW-0472">Membrane</keyword>
<name>A0A9P5YFT7_9AGAR</name>
<accession>A0A9P5YFT7</accession>
<evidence type="ECO:0000313" key="2">
    <source>
        <dbReference type="EMBL" id="KAF9467880.1"/>
    </source>
</evidence>
<keyword evidence="1" id="KW-0812">Transmembrane</keyword>
<feature type="transmembrane region" description="Helical" evidence="1">
    <location>
        <begin position="544"/>
        <end position="561"/>
    </location>
</feature>
<dbReference type="Proteomes" id="UP000807353">
    <property type="component" value="Unassembled WGS sequence"/>
</dbReference>
<protein>
    <submittedName>
        <fullName evidence="2">Uncharacterized protein</fullName>
    </submittedName>
</protein>
<organism evidence="2 3">
    <name type="scientific">Collybia nuda</name>
    <dbReference type="NCBI Taxonomy" id="64659"/>
    <lineage>
        <taxon>Eukaryota</taxon>
        <taxon>Fungi</taxon>
        <taxon>Dikarya</taxon>
        <taxon>Basidiomycota</taxon>
        <taxon>Agaricomycotina</taxon>
        <taxon>Agaricomycetes</taxon>
        <taxon>Agaricomycetidae</taxon>
        <taxon>Agaricales</taxon>
        <taxon>Tricholomatineae</taxon>
        <taxon>Clitocybaceae</taxon>
        <taxon>Collybia</taxon>
    </lineage>
</organism>
<gene>
    <name evidence="2" type="ORF">BDZ94DRAFT_1247980</name>
</gene>
<dbReference type="EMBL" id="MU150235">
    <property type="protein sequence ID" value="KAF9467880.1"/>
    <property type="molecule type" value="Genomic_DNA"/>
</dbReference>
<dbReference type="AlphaFoldDB" id="A0A9P5YFT7"/>
<proteinExistence type="predicted"/>
<keyword evidence="1" id="KW-1133">Transmembrane helix</keyword>
<sequence>MLSHLLALSQLQPFYSIQFSMCSLKLRQLWSPGLWSDDEAFFREKTSHLISKACESRIPIGHLMHRRFELDTEAFSERRTLVDPPPACFPTITPTLSRPEGVTCPLPNNSYSPTSRAVSPTVPLNQGDNVTLFNSFISDTKMYPISATDFQRYERNIIRRKHYNLHYHIRAKTTSFSRKSMPPGWTSLIHPEGAPFFYHETRHIFTDADLYDISVYTALEEFARNIEFRIQSFPVQLPERFDIVLDLRLEHPGRYNCGYYFANHDNSTLFWLDDHDVSGILSEVNVQYTSSHVGYEIESQYWYHCELFPNTRVITKDVLFELKDILTYSIGDSLTSSVSNAPYSVKELKHMLHLVNEMKDQVGRTSPGSVCTLSRLMSTFSHERFLNLHGEPGARLCRDQSVYNDDLLKQTSIFRCIDPAMFYIPSIHLRMLRDTAVDHLVNKSRSAQILTQLKLEWRDSTIYSTLLLNANVIFFATRNGPNPQSLSQRITQASTLASVGSLIVGLLLSKQSFNGKFNHFLAQRSICSFGLEALAMMYSLPNTLLLWGAISFFVALGITCVEASDIISCSLIGVAWMALIWVFVWCISTSSESGSYVKPWIMRKWLDRNSDNLSEENETWDGKSCSDQCH</sequence>